<evidence type="ECO:0000259" key="4">
    <source>
        <dbReference type="PROSITE" id="PS51340"/>
    </source>
</evidence>
<dbReference type="PROSITE" id="PS01078">
    <property type="entry name" value="MOCF_BIOSYNTHESIS_1"/>
    <property type="match status" value="1"/>
</dbReference>
<dbReference type="UniPathway" id="UPA00344"/>
<dbReference type="InterPro" id="IPR001453">
    <property type="entry name" value="MoaB/Mog_dom"/>
</dbReference>
<proteinExistence type="predicted"/>
<dbReference type="Pfam" id="PF03473">
    <property type="entry name" value="MOSC"/>
    <property type="match status" value="1"/>
</dbReference>
<evidence type="ECO:0000313" key="5">
    <source>
        <dbReference type="EMBL" id="OLR64588.1"/>
    </source>
</evidence>
<comment type="function">
    <text evidence="1">May be involved in the biosynthesis of molybdopterin.</text>
</comment>
<keyword evidence="6" id="KW-1185">Reference proteome</keyword>
<dbReference type="Pfam" id="PF00994">
    <property type="entry name" value="MoCF_biosynth"/>
    <property type="match status" value="1"/>
</dbReference>
<dbReference type="GO" id="GO:0030151">
    <property type="term" value="F:molybdenum ion binding"/>
    <property type="evidence" value="ECO:0007669"/>
    <property type="project" value="InterPro"/>
</dbReference>
<reference evidence="5 6" key="1">
    <citation type="journal article" date="2016" name="Appl. Environ. Microbiol.">
        <title>Function and Phylogeny of Bacterial Butyryl Coenzyme A:Acetate Transferases and Their Diversity in the Proximal Colon of Swine.</title>
        <authorList>
            <person name="Trachsel J."/>
            <person name="Bayles D.O."/>
            <person name="Looft T."/>
            <person name="Levine U.Y."/>
            <person name="Allen H.K."/>
        </authorList>
    </citation>
    <scope>NUCLEOTIDE SEQUENCE [LARGE SCALE GENOMIC DNA]</scope>
    <source>
        <strain evidence="5 6">35-6-1</strain>
    </source>
</reference>
<dbReference type="Proteomes" id="UP000187166">
    <property type="component" value="Unassembled WGS sequence"/>
</dbReference>
<dbReference type="InterPro" id="IPR005302">
    <property type="entry name" value="MoCF_Sase_C"/>
</dbReference>
<dbReference type="InterPro" id="IPR008284">
    <property type="entry name" value="MoCF_biosynth_CS"/>
</dbReference>
<dbReference type="GO" id="GO:0030170">
    <property type="term" value="F:pyridoxal phosphate binding"/>
    <property type="evidence" value="ECO:0007669"/>
    <property type="project" value="InterPro"/>
</dbReference>
<evidence type="ECO:0000256" key="1">
    <source>
        <dbReference type="ARBA" id="ARBA00003487"/>
    </source>
</evidence>
<dbReference type="SUPFAM" id="SSF53218">
    <property type="entry name" value="Molybdenum cofactor biosynthesis proteins"/>
    <property type="match status" value="1"/>
</dbReference>
<dbReference type="Gene3D" id="3.40.980.10">
    <property type="entry name" value="MoaB/Mog-like domain"/>
    <property type="match status" value="1"/>
</dbReference>
<dbReference type="PROSITE" id="PS51340">
    <property type="entry name" value="MOSC"/>
    <property type="match status" value="1"/>
</dbReference>
<dbReference type="NCBIfam" id="TIGR00177">
    <property type="entry name" value="molyb_syn"/>
    <property type="match status" value="1"/>
</dbReference>
<dbReference type="EMBL" id="MJIH01000001">
    <property type="protein sequence ID" value="OLR64588.1"/>
    <property type="molecule type" value="Genomic_DNA"/>
</dbReference>
<organism evidence="5 6">
    <name type="scientific">Peptoniphilus porci</name>
    <dbReference type="NCBI Taxonomy" id="2652280"/>
    <lineage>
        <taxon>Bacteria</taxon>
        <taxon>Bacillati</taxon>
        <taxon>Bacillota</taxon>
        <taxon>Tissierellia</taxon>
        <taxon>Tissierellales</taxon>
        <taxon>Peptoniphilaceae</taxon>
        <taxon>Peptoniphilus</taxon>
    </lineage>
</organism>
<name>A0A1U7LZ08_9FIRM</name>
<dbReference type="PANTHER" id="PTHR43764:SF1">
    <property type="entry name" value="MOLYBDOPTERIN MOLYBDOTRANSFERASE"/>
    <property type="match status" value="1"/>
</dbReference>
<evidence type="ECO:0000256" key="3">
    <source>
        <dbReference type="ARBA" id="ARBA00023150"/>
    </source>
</evidence>
<dbReference type="Gene3D" id="2.40.33.20">
    <property type="entry name" value="PK beta-barrel domain-like"/>
    <property type="match status" value="1"/>
</dbReference>
<dbReference type="InterPro" id="IPR036425">
    <property type="entry name" value="MoaB/Mog-like_dom_sf"/>
</dbReference>
<dbReference type="InterPro" id="IPR051920">
    <property type="entry name" value="MPT_Adenylyltrnsfr/MoaC-Rel"/>
</dbReference>
<feature type="domain" description="MOSC" evidence="4">
    <location>
        <begin position="18"/>
        <end position="144"/>
    </location>
</feature>
<dbReference type="GO" id="GO:0006777">
    <property type="term" value="P:Mo-molybdopterin cofactor biosynthetic process"/>
    <property type="evidence" value="ECO:0007669"/>
    <property type="project" value="UniProtKB-KW"/>
</dbReference>
<dbReference type="PANTHER" id="PTHR43764">
    <property type="entry name" value="MOLYBDENUM COFACTOR BIOSYNTHESIS"/>
    <property type="match status" value="1"/>
</dbReference>
<evidence type="ECO:0000313" key="6">
    <source>
        <dbReference type="Proteomes" id="UP000187166"/>
    </source>
</evidence>
<protein>
    <recommendedName>
        <fullName evidence="4">MOSC domain-containing protein</fullName>
    </recommendedName>
</protein>
<dbReference type="SMART" id="SM00852">
    <property type="entry name" value="MoCF_biosynth"/>
    <property type="match status" value="1"/>
</dbReference>
<gene>
    <name evidence="5" type="ORF">BIV18_03080</name>
</gene>
<accession>A0A1U7LZ08</accession>
<dbReference type="InterPro" id="IPR011037">
    <property type="entry name" value="Pyrv_Knase-like_insert_dom_sf"/>
</dbReference>
<dbReference type="SUPFAM" id="SSF50800">
    <property type="entry name" value="PK beta-barrel domain-like"/>
    <property type="match status" value="1"/>
</dbReference>
<comment type="pathway">
    <text evidence="2">Cofactor biosynthesis; molybdopterin biosynthesis.</text>
</comment>
<keyword evidence="3" id="KW-0501">Molybdenum cofactor biosynthesis</keyword>
<comment type="caution">
    <text evidence="5">The sequence shown here is derived from an EMBL/GenBank/DDBJ whole genome shotgun (WGS) entry which is preliminary data.</text>
</comment>
<evidence type="ECO:0000256" key="2">
    <source>
        <dbReference type="ARBA" id="ARBA00005046"/>
    </source>
</evidence>
<dbReference type="CDD" id="cd00886">
    <property type="entry name" value="MogA_MoaB"/>
    <property type="match status" value="1"/>
</dbReference>
<dbReference type="STRING" id="1465756.BIV18_03080"/>
<dbReference type="AlphaFoldDB" id="A0A1U7LZ08"/>
<sequence>MPKICALCISEKKGTQKHAKESVEVVKGFGLLNDAHAGNWHRQVSLLSKDSVEEFEKIKEGLKIPEGAFGENILIKGLDFDKIKVGTVLVSGDVRLQVTQIGKECHKGCSIRNSLGDCIMPREGVFARVLHGGVLKRGDDISVEFYTPYKLGIITVSDKGSRGERLDESGDEIERIFSERGFKISARTIIPDDREIISETIKNFTDKLKLNLVLTTGGTGFSPRDNTPEATLDVLEKNVPGIAESMRLYSSKFTDKAMLSRAVSGIRKSSLIINLPGSLKAVRENIKAFEGPLIHGLDILNEKAKDCGGK</sequence>
<dbReference type="GO" id="GO:0003824">
    <property type="term" value="F:catalytic activity"/>
    <property type="evidence" value="ECO:0007669"/>
    <property type="project" value="InterPro"/>
</dbReference>